<keyword evidence="2 4" id="KW-0238">DNA-binding</keyword>
<evidence type="ECO:0000256" key="4">
    <source>
        <dbReference type="PROSITE-ProRule" id="PRU00335"/>
    </source>
</evidence>
<dbReference type="InterPro" id="IPR036271">
    <property type="entry name" value="Tet_transcr_reg_TetR-rel_C_sf"/>
</dbReference>
<feature type="DNA-binding region" description="H-T-H motif" evidence="4">
    <location>
        <begin position="25"/>
        <end position="44"/>
    </location>
</feature>
<dbReference type="InterPro" id="IPR001647">
    <property type="entry name" value="HTH_TetR"/>
</dbReference>
<dbReference type="PROSITE" id="PS50977">
    <property type="entry name" value="HTH_TETR_2"/>
    <property type="match status" value="1"/>
</dbReference>
<proteinExistence type="predicted"/>
<sequence length="197" mass="23081">MNDSRELILNTSLRLFLQKSFKEVTMKEIVTETGMSKGAFYHYFSSKEQVFEEVINFFYGDVMAVKYGSFPKDSLRAFYNEYIAHIERQMKTAKYAMGADFTTNHYMLIFDGLRMLPHFREEHTERQKEEMKAWTDIVRIARKKGEIKSDMTDSQIAKMFIYSGDGVGINFIMSDSLHKAAREIHPLWDGLYNMLKG</sequence>
<reference evidence="6 7" key="1">
    <citation type="submission" date="2021-04" db="EMBL/GenBank/DDBJ databases">
        <title>Chitinophaga sp. nov., isolated from the rhizosphere soil.</title>
        <authorList>
            <person name="He S."/>
        </authorList>
    </citation>
    <scope>NUCLEOTIDE SEQUENCE [LARGE SCALE GENOMIC DNA]</scope>
    <source>
        <strain evidence="6 7">2R12</strain>
    </source>
</reference>
<dbReference type="Pfam" id="PF00440">
    <property type="entry name" value="TetR_N"/>
    <property type="match status" value="1"/>
</dbReference>
<accession>A0ABS5J347</accession>
<dbReference type="Gene3D" id="1.10.357.10">
    <property type="entry name" value="Tetracycline Repressor, domain 2"/>
    <property type="match status" value="1"/>
</dbReference>
<evidence type="ECO:0000256" key="2">
    <source>
        <dbReference type="ARBA" id="ARBA00023125"/>
    </source>
</evidence>
<dbReference type="RefSeq" id="WP_211974067.1">
    <property type="nucleotide sequence ID" value="NZ_CBFHAM010000104.1"/>
</dbReference>
<dbReference type="PANTHER" id="PTHR47506">
    <property type="entry name" value="TRANSCRIPTIONAL REGULATORY PROTEIN"/>
    <property type="match status" value="1"/>
</dbReference>
<evidence type="ECO:0000256" key="3">
    <source>
        <dbReference type="ARBA" id="ARBA00023163"/>
    </source>
</evidence>
<name>A0ABS5J347_9BACT</name>
<dbReference type="InterPro" id="IPR009057">
    <property type="entry name" value="Homeodomain-like_sf"/>
</dbReference>
<comment type="caution">
    <text evidence="6">The sequence shown here is derived from an EMBL/GenBank/DDBJ whole genome shotgun (WGS) entry which is preliminary data.</text>
</comment>
<dbReference type="PANTHER" id="PTHR47506:SF6">
    <property type="entry name" value="HTH-TYPE TRANSCRIPTIONAL REPRESSOR NEMR"/>
    <property type="match status" value="1"/>
</dbReference>
<dbReference type="SUPFAM" id="SSF48498">
    <property type="entry name" value="Tetracyclin repressor-like, C-terminal domain"/>
    <property type="match status" value="1"/>
</dbReference>
<protein>
    <submittedName>
        <fullName evidence="6">TetR/AcrR family transcriptional regulator</fullName>
    </submittedName>
</protein>
<keyword evidence="3" id="KW-0804">Transcription</keyword>
<dbReference type="SUPFAM" id="SSF46689">
    <property type="entry name" value="Homeodomain-like"/>
    <property type="match status" value="1"/>
</dbReference>
<dbReference type="PRINTS" id="PR00455">
    <property type="entry name" value="HTHTETR"/>
</dbReference>
<dbReference type="Proteomes" id="UP000676386">
    <property type="component" value="Unassembled WGS sequence"/>
</dbReference>
<keyword evidence="1" id="KW-0805">Transcription regulation</keyword>
<keyword evidence="7" id="KW-1185">Reference proteome</keyword>
<evidence type="ECO:0000259" key="5">
    <source>
        <dbReference type="PROSITE" id="PS50977"/>
    </source>
</evidence>
<evidence type="ECO:0000313" key="6">
    <source>
        <dbReference type="EMBL" id="MBS0028967.1"/>
    </source>
</evidence>
<organism evidence="6 7">
    <name type="scientific">Chitinophaga hostae</name>
    <dbReference type="NCBI Taxonomy" id="2831022"/>
    <lineage>
        <taxon>Bacteria</taxon>
        <taxon>Pseudomonadati</taxon>
        <taxon>Bacteroidota</taxon>
        <taxon>Chitinophagia</taxon>
        <taxon>Chitinophagales</taxon>
        <taxon>Chitinophagaceae</taxon>
        <taxon>Chitinophaga</taxon>
    </lineage>
</organism>
<evidence type="ECO:0000313" key="7">
    <source>
        <dbReference type="Proteomes" id="UP000676386"/>
    </source>
</evidence>
<evidence type="ECO:0000256" key="1">
    <source>
        <dbReference type="ARBA" id="ARBA00023015"/>
    </source>
</evidence>
<dbReference type="EMBL" id="JAGTXB010000007">
    <property type="protein sequence ID" value="MBS0028967.1"/>
    <property type="molecule type" value="Genomic_DNA"/>
</dbReference>
<gene>
    <name evidence="6" type="ORF">KE626_16725</name>
</gene>
<feature type="domain" description="HTH tetR-type" evidence="5">
    <location>
        <begin position="2"/>
        <end position="62"/>
    </location>
</feature>